<dbReference type="InterPro" id="IPR030678">
    <property type="entry name" value="Peptide/Ni-bd"/>
</dbReference>
<accession>A0ABS0J3B8</accession>
<dbReference type="Proteomes" id="UP001194469">
    <property type="component" value="Unassembled WGS sequence"/>
</dbReference>
<dbReference type="Pfam" id="PF00496">
    <property type="entry name" value="SBP_bac_5"/>
    <property type="match status" value="1"/>
</dbReference>
<evidence type="ECO:0000256" key="1">
    <source>
        <dbReference type="ARBA" id="ARBA00005695"/>
    </source>
</evidence>
<dbReference type="Gene3D" id="3.10.105.10">
    <property type="entry name" value="Dipeptide-binding Protein, Domain 3"/>
    <property type="match status" value="1"/>
</dbReference>
<evidence type="ECO:0000313" key="6">
    <source>
        <dbReference type="EMBL" id="MBG3876642.1"/>
    </source>
</evidence>
<name>A0ABS0J3B8_9BACT</name>
<dbReference type="EMBL" id="VRYY01000142">
    <property type="protein sequence ID" value="MBG3876642.1"/>
    <property type="molecule type" value="Genomic_DNA"/>
</dbReference>
<sequence>MKRTIVLLLMMLTAVLAFGPKAEAAEGKTFRVGISSDPESLDPHMQLSGPMLAYSHWVFDPLVRWTQDMKFEPRLAEKWEQINPTTMRFHLRKGVKFHSGNPLTAADVAWTVKRLKESPDFKGLYVKFAEPKVVDDNTIDIITTEPYGLVMNLATYIFPMDSKFYSGTDAAGQPKGAVVKNGASFANENASGTGPFMVAQREHGVKLVLKANPNYWGKHGNVETIELTPIKNEATRVAAILKGDVDFITPVPVQDYDQLAKNPDVELITMASTRIITFQLNQKRNPALANPKVREAIIAATDHAGIVAKIMKGYTVVTQQQAPKGYPGYIADLKPRFDLARAQKLMKEAGYEKGLELTMIAPNNRYVNDEKVAQAFVSMMAKIGIKVNLKTMPKAQYWDEYDAQVADIQMIGWHPDTEDTANYGEYLLMCANKDTGMGQYNSGNYCNKKYDALIEEANRTTDPKKRDVLLQESEKLAYDEAAFVPLHMEPLSWAARKTVTNAKAIINVQDFPYFGDVVMK</sequence>
<gene>
    <name evidence="6" type="ORF">FVW20_06275</name>
</gene>
<feature type="chain" id="PRO_5047328289" evidence="4">
    <location>
        <begin position="25"/>
        <end position="520"/>
    </location>
</feature>
<feature type="signal peptide" evidence="4">
    <location>
        <begin position="1"/>
        <end position="24"/>
    </location>
</feature>
<keyword evidence="3 4" id="KW-0732">Signal</keyword>
<dbReference type="PANTHER" id="PTHR30290">
    <property type="entry name" value="PERIPLASMIC BINDING COMPONENT OF ABC TRANSPORTER"/>
    <property type="match status" value="1"/>
</dbReference>
<evidence type="ECO:0000313" key="7">
    <source>
        <dbReference type="Proteomes" id="UP001194469"/>
    </source>
</evidence>
<dbReference type="RefSeq" id="WP_196608762.1">
    <property type="nucleotide sequence ID" value="NZ_VRYY01000142.1"/>
</dbReference>
<comment type="caution">
    <text evidence="6">The sequence shown here is derived from an EMBL/GenBank/DDBJ whole genome shotgun (WGS) entry which is preliminary data.</text>
</comment>
<dbReference type="SUPFAM" id="SSF53850">
    <property type="entry name" value="Periplasmic binding protein-like II"/>
    <property type="match status" value="1"/>
</dbReference>
<reference evidence="6 7" key="1">
    <citation type="submission" date="2019-08" db="EMBL/GenBank/DDBJ databases">
        <authorList>
            <person name="Luo N."/>
        </authorList>
    </citation>
    <scope>NUCLEOTIDE SEQUENCE [LARGE SCALE GENOMIC DNA]</scope>
    <source>
        <strain evidence="6 7">NCIMB 9442</strain>
    </source>
</reference>
<organism evidence="6 7">
    <name type="scientific">Nitratidesulfovibrio oxamicus</name>
    <dbReference type="NCBI Taxonomy" id="32016"/>
    <lineage>
        <taxon>Bacteria</taxon>
        <taxon>Pseudomonadati</taxon>
        <taxon>Thermodesulfobacteriota</taxon>
        <taxon>Desulfovibrionia</taxon>
        <taxon>Desulfovibrionales</taxon>
        <taxon>Desulfovibrionaceae</taxon>
        <taxon>Nitratidesulfovibrio</taxon>
    </lineage>
</organism>
<dbReference type="CDD" id="cd08498">
    <property type="entry name" value="PBP2_NikA_DppA_OppA_like_2"/>
    <property type="match status" value="1"/>
</dbReference>
<dbReference type="PROSITE" id="PS01040">
    <property type="entry name" value="SBP_BACTERIAL_5"/>
    <property type="match status" value="1"/>
</dbReference>
<evidence type="ECO:0000256" key="2">
    <source>
        <dbReference type="ARBA" id="ARBA00022448"/>
    </source>
</evidence>
<dbReference type="PIRSF" id="PIRSF002741">
    <property type="entry name" value="MppA"/>
    <property type="match status" value="1"/>
</dbReference>
<evidence type="ECO:0000256" key="3">
    <source>
        <dbReference type="ARBA" id="ARBA00022729"/>
    </source>
</evidence>
<evidence type="ECO:0000256" key="4">
    <source>
        <dbReference type="SAM" id="SignalP"/>
    </source>
</evidence>
<feature type="domain" description="Solute-binding protein family 5" evidence="5">
    <location>
        <begin position="70"/>
        <end position="433"/>
    </location>
</feature>
<comment type="similarity">
    <text evidence="1">Belongs to the bacterial solute-binding protein 5 family.</text>
</comment>
<keyword evidence="2" id="KW-0813">Transport</keyword>
<dbReference type="PANTHER" id="PTHR30290:SF9">
    <property type="entry name" value="OLIGOPEPTIDE-BINDING PROTEIN APPA"/>
    <property type="match status" value="1"/>
</dbReference>
<dbReference type="InterPro" id="IPR039424">
    <property type="entry name" value="SBP_5"/>
</dbReference>
<proteinExistence type="inferred from homology"/>
<dbReference type="InterPro" id="IPR000914">
    <property type="entry name" value="SBP_5_dom"/>
</dbReference>
<evidence type="ECO:0000259" key="5">
    <source>
        <dbReference type="Pfam" id="PF00496"/>
    </source>
</evidence>
<dbReference type="Gene3D" id="3.40.190.10">
    <property type="entry name" value="Periplasmic binding protein-like II"/>
    <property type="match status" value="1"/>
</dbReference>
<protein>
    <submittedName>
        <fullName evidence="6">ABC transporter substrate-binding protein</fullName>
    </submittedName>
</protein>
<dbReference type="Gene3D" id="3.90.76.10">
    <property type="entry name" value="Dipeptide-binding Protein, Domain 1"/>
    <property type="match status" value="1"/>
</dbReference>
<dbReference type="InterPro" id="IPR023765">
    <property type="entry name" value="SBP_5_CS"/>
</dbReference>
<keyword evidence="7" id="KW-1185">Reference proteome</keyword>